<feature type="region of interest" description="Disordered" evidence="1">
    <location>
        <begin position="1"/>
        <end position="45"/>
    </location>
</feature>
<feature type="non-terminal residue" evidence="2">
    <location>
        <position position="1"/>
    </location>
</feature>
<keyword evidence="3" id="KW-1185">Reference proteome</keyword>
<gene>
    <name evidence="2" type="ORF">CYLTODRAFT_320951</name>
</gene>
<dbReference type="Proteomes" id="UP000054007">
    <property type="component" value="Unassembled WGS sequence"/>
</dbReference>
<protein>
    <submittedName>
        <fullName evidence="2">Uncharacterized protein</fullName>
    </submittedName>
</protein>
<sequence>SRSNTTRSETEITSKARTNAEGPDDPESEDPIEGGPKIAETPPEDVASQDLLSAVKISPDLTDEQRVAIQKVIKENEIAFGLDGRLGQYDDRVVIKLKPDAKPVSLPPFPLSPANRAVMDKQIDSWLALKVIEPSESPWGAPAFITYRNDK</sequence>
<evidence type="ECO:0000256" key="1">
    <source>
        <dbReference type="SAM" id="MobiDB-lite"/>
    </source>
</evidence>
<proteinExistence type="predicted"/>
<dbReference type="AlphaFoldDB" id="A0A0D7AT47"/>
<dbReference type="EMBL" id="KN881104">
    <property type="protein sequence ID" value="KIY61004.1"/>
    <property type="molecule type" value="Genomic_DNA"/>
</dbReference>
<reference evidence="2 3" key="1">
    <citation type="journal article" date="2015" name="Fungal Genet. Biol.">
        <title>Evolution of novel wood decay mechanisms in Agaricales revealed by the genome sequences of Fistulina hepatica and Cylindrobasidium torrendii.</title>
        <authorList>
            <person name="Floudas D."/>
            <person name="Held B.W."/>
            <person name="Riley R."/>
            <person name="Nagy L.G."/>
            <person name="Koehler G."/>
            <person name="Ransdell A.S."/>
            <person name="Younus H."/>
            <person name="Chow J."/>
            <person name="Chiniquy J."/>
            <person name="Lipzen A."/>
            <person name="Tritt A."/>
            <person name="Sun H."/>
            <person name="Haridas S."/>
            <person name="LaButti K."/>
            <person name="Ohm R.A."/>
            <person name="Kues U."/>
            <person name="Blanchette R.A."/>
            <person name="Grigoriev I.V."/>
            <person name="Minto R.E."/>
            <person name="Hibbett D.S."/>
        </authorList>
    </citation>
    <scope>NUCLEOTIDE SEQUENCE [LARGE SCALE GENOMIC DNA]</scope>
    <source>
        <strain evidence="2 3">FP15055 ss-10</strain>
    </source>
</reference>
<dbReference type="InterPro" id="IPR043502">
    <property type="entry name" value="DNA/RNA_pol_sf"/>
</dbReference>
<feature type="non-terminal residue" evidence="2">
    <location>
        <position position="151"/>
    </location>
</feature>
<dbReference type="Gene3D" id="3.10.10.10">
    <property type="entry name" value="HIV Type 1 Reverse Transcriptase, subunit A, domain 1"/>
    <property type="match status" value="1"/>
</dbReference>
<evidence type="ECO:0000313" key="3">
    <source>
        <dbReference type="Proteomes" id="UP000054007"/>
    </source>
</evidence>
<name>A0A0D7AT47_9AGAR</name>
<organism evidence="2 3">
    <name type="scientific">Cylindrobasidium torrendii FP15055 ss-10</name>
    <dbReference type="NCBI Taxonomy" id="1314674"/>
    <lineage>
        <taxon>Eukaryota</taxon>
        <taxon>Fungi</taxon>
        <taxon>Dikarya</taxon>
        <taxon>Basidiomycota</taxon>
        <taxon>Agaricomycotina</taxon>
        <taxon>Agaricomycetes</taxon>
        <taxon>Agaricomycetidae</taxon>
        <taxon>Agaricales</taxon>
        <taxon>Marasmiineae</taxon>
        <taxon>Physalacriaceae</taxon>
        <taxon>Cylindrobasidium</taxon>
    </lineage>
</organism>
<accession>A0A0D7AT47</accession>
<dbReference type="SUPFAM" id="SSF56672">
    <property type="entry name" value="DNA/RNA polymerases"/>
    <property type="match status" value="1"/>
</dbReference>
<dbReference type="STRING" id="1314674.A0A0D7AT47"/>
<dbReference type="OrthoDB" id="6776860at2759"/>
<evidence type="ECO:0000313" key="2">
    <source>
        <dbReference type="EMBL" id="KIY61004.1"/>
    </source>
</evidence>
<feature type="compositionally biased region" description="Acidic residues" evidence="1">
    <location>
        <begin position="22"/>
        <end position="32"/>
    </location>
</feature>